<protein>
    <recommendedName>
        <fullName evidence="1">RNase H type-1 domain-containing protein</fullName>
    </recommendedName>
</protein>
<evidence type="ECO:0000313" key="2">
    <source>
        <dbReference type="EMBL" id="GJN07239.1"/>
    </source>
</evidence>
<dbReference type="GO" id="GO:0004523">
    <property type="term" value="F:RNA-DNA hybrid ribonuclease activity"/>
    <property type="evidence" value="ECO:0007669"/>
    <property type="project" value="InterPro"/>
</dbReference>
<evidence type="ECO:0000259" key="1">
    <source>
        <dbReference type="Pfam" id="PF13456"/>
    </source>
</evidence>
<dbReference type="PANTHER" id="PTHR47723:SF24">
    <property type="entry name" value="RNASE H TYPE-1 DOMAIN-CONTAINING PROTEIN"/>
    <property type="match status" value="1"/>
</dbReference>
<dbReference type="Gene3D" id="3.30.420.10">
    <property type="entry name" value="Ribonuclease H-like superfamily/Ribonuclease H"/>
    <property type="match status" value="1"/>
</dbReference>
<gene>
    <name evidence="2" type="primary">ga25056</name>
    <name evidence="2" type="ORF">PR202_ga25056</name>
</gene>
<name>A0AAV5D993_ELECO</name>
<dbReference type="Proteomes" id="UP001054889">
    <property type="component" value="Unassembled WGS sequence"/>
</dbReference>
<dbReference type="InterPro" id="IPR044730">
    <property type="entry name" value="RNase_H-like_dom_plant"/>
</dbReference>
<dbReference type="InterPro" id="IPR012337">
    <property type="entry name" value="RNaseH-like_sf"/>
</dbReference>
<sequence>MFRAYDAEETETMAATEGLMLAAEWCPEKAILECDCASVIQAFKRVENLKSRLSFLVRDGIEAGAQLPQFRLSLAKREQNKVAHELAQLAKRTRHTAVWRLRAPVCVEHLIAQECNIISE</sequence>
<dbReference type="InterPro" id="IPR053151">
    <property type="entry name" value="RNase_H-like"/>
</dbReference>
<dbReference type="InterPro" id="IPR036397">
    <property type="entry name" value="RNaseH_sf"/>
</dbReference>
<organism evidence="2 3">
    <name type="scientific">Eleusine coracana subsp. coracana</name>
    <dbReference type="NCBI Taxonomy" id="191504"/>
    <lineage>
        <taxon>Eukaryota</taxon>
        <taxon>Viridiplantae</taxon>
        <taxon>Streptophyta</taxon>
        <taxon>Embryophyta</taxon>
        <taxon>Tracheophyta</taxon>
        <taxon>Spermatophyta</taxon>
        <taxon>Magnoliopsida</taxon>
        <taxon>Liliopsida</taxon>
        <taxon>Poales</taxon>
        <taxon>Poaceae</taxon>
        <taxon>PACMAD clade</taxon>
        <taxon>Chloridoideae</taxon>
        <taxon>Cynodonteae</taxon>
        <taxon>Eleusininae</taxon>
        <taxon>Eleusine</taxon>
    </lineage>
</organism>
<dbReference type="AlphaFoldDB" id="A0AAV5D993"/>
<dbReference type="GO" id="GO:0003676">
    <property type="term" value="F:nucleic acid binding"/>
    <property type="evidence" value="ECO:0007669"/>
    <property type="project" value="InterPro"/>
</dbReference>
<dbReference type="InterPro" id="IPR002156">
    <property type="entry name" value="RNaseH_domain"/>
</dbReference>
<dbReference type="SUPFAM" id="SSF53098">
    <property type="entry name" value="Ribonuclease H-like"/>
    <property type="match status" value="1"/>
</dbReference>
<accession>A0AAV5D993</accession>
<dbReference type="EMBL" id="BQKI01000013">
    <property type="protein sequence ID" value="GJN07239.1"/>
    <property type="molecule type" value="Genomic_DNA"/>
</dbReference>
<reference evidence="2" key="2">
    <citation type="submission" date="2021-12" db="EMBL/GenBank/DDBJ databases">
        <title>Resequencing data analysis of finger millet.</title>
        <authorList>
            <person name="Hatakeyama M."/>
            <person name="Aluri S."/>
            <person name="Balachadran M.T."/>
            <person name="Sivarajan S.R."/>
            <person name="Poveda L."/>
            <person name="Shimizu-Inatsugi R."/>
            <person name="Schlapbach R."/>
            <person name="Sreeman S.M."/>
            <person name="Shimizu K.K."/>
        </authorList>
    </citation>
    <scope>NUCLEOTIDE SEQUENCE</scope>
</reference>
<comment type="caution">
    <text evidence="2">The sequence shown here is derived from an EMBL/GenBank/DDBJ whole genome shotgun (WGS) entry which is preliminary data.</text>
</comment>
<dbReference type="Pfam" id="PF13456">
    <property type="entry name" value="RVT_3"/>
    <property type="match status" value="1"/>
</dbReference>
<dbReference type="PANTHER" id="PTHR47723">
    <property type="entry name" value="OS05G0353850 PROTEIN"/>
    <property type="match status" value="1"/>
</dbReference>
<feature type="domain" description="RNase H type-1" evidence="1">
    <location>
        <begin position="5"/>
        <end position="89"/>
    </location>
</feature>
<reference evidence="2" key="1">
    <citation type="journal article" date="2018" name="DNA Res.">
        <title>Multiple hybrid de novo genome assembly of finger millet, an orphan allotetraploid crop.</title>
        <authorList>
            <person name="Hatakeyama M."/>
            <person name="Aluri S."/>
            <person name="Balachadran M.T."/>
            <person name="Sivarajan S.R."/>
            <person name="Patrignani A."/>
            <person name="Gruter S."/>
            <person name="Poveda L."/>
            <person name="Shimizu-Inatsugi R."/>
            <person name="Baeten J."/>
            <person name="Francoijs K.J."/>
            <person name="Nataraja K.N."/>
            <person name="Reddy Y.A.N."/>
            <person name="Phadnis S."/>
            <person name="Ravikumar R.L."/>
            <person name="Schlapbach R."/>
            <person name="Sreeman S.M."/>
            <person name="Shimizu K.K."/>
        </authorList>
    </citation>
    <scope>NUCLEOTIDE SEQUENCE</scope>
</reference>
<keyword evidence="3" id="KW-1185">Reference proteome</keyword>
<proteinExistence type="predicted"/>
<evidence type="ECO:0000313" key="3">
    <source>
        <dbReference type="Proteomes" id="UP001054889"/>
    </source>
</evidence>
<dbReference type="CDD" id="cd06222">
    <property type="entry name" value="RNase_H_like"/>
    <property type="match status" value="1"/>
</dbReference>